<dbReference type="AlphaFoldDB" id="A0A8J3H0U6"/>
<name>A0A8J3H0U6_9RHOB</name>
<dbReference type="EMBL" id="BNCJ01000023">
    <property type="protein sequence ID" value="GHF69472.1"/>
    <property type="molecule type" value="Genomic_DNA"/>
</dbReference>
<keyword evidence="1" id="KW-0732">Signal</keyword>
<evidence type="ECO:0000313" key="3">
    <source>
        <dbReference type="Proteomes" id="UP000626220"/>
    </source>
</evidence>
<feature type="chain" id="PRO_5035239203" evidence="1">
    <location>
        <begin position="26"/>
        <end position="133"/>
    </location>
</feature>
<protein>
    <submittedName>
        <fullName evidence="2">Uncharacterized protein</fullName>
    </submittedName>
</protein>
<evidence type="ECO:0000313" key="2">
    <source>
        <dbReference type="EMBL" id="GHF69472.1"/>
    </source>
</evidence>
<proteinExistence type="predicted"/>
<dbReference type="Proteomes" id="UP000626220">
    <property type="component" value="Unassembled WGS sequence"/>
</dbReference>
<feature type="signal peptide" evidence="1">
    <location>
        <begin position="1"/>
        <end position="25"/>
    </location>
</feature>
<comment type="caution">
    <text evidence="2">The sequence shown here is derived from an EMBL/GenBank/DDBJ whole genome shotgun (WGS) entry which is preliminary data.</text>
</comment>
<reference evidence="2" key="2">
    <citation type="submission" date="2020-09" db="EMBL/GenBank/DDBJ databases">
        <authorList>
            <person name="Sun Q."/>
            <person name="Kim S."/>
        </authorList>
    </citation>
    <scope>NUCLEOTIDE SEQUENCE</scope>
    <source>
        <strain evidence="2">KCTC 42650</strain>
    </source>
</reference>
<organism evidence="2 3">
    <name type="scientific">Seohaeicola zhoushanensis</name>
    <dbReference type="NCBI Taxonomy" id="1569283"/>
    <lineage>
        <taxon>Bacteria</taxon>
        <taxon>Pseudomonadati</taxon>
        <taxon>Pseudomonadota</taxon>
        <taxon>Alphaproteobacteria</taxon>
        <taxon>Rhodobacterales</taxon>
        <taxon>Roseobacteraceae</taxon>
        <taxon>Seohaeicola</taxon>
    </lineage>
</organism>
<gene>
    <name evidence="2" type="ORF">GCM10017056_45720</name>
</gene>
<evidence type="ECO:0000256" key="1">
    <source>
        <dbReference type="SAM" id="SignalP"/>
    </source>
</evidence>
<sequence>MRRSEGGKWGGALLALILLPAPALAESDACRDAREVLETTAEKLDAWGQSTRRDHMAVLRIGTRAATAAAWAVDLGWPAEAAAALAALRDLKGSDQPTDVLRATLIENAVILRGSLPGPCPDSALPDFAAYGN</sequence>
<dbReference type="RefSeq" id="WP_189682455.1">
    <property type="nucleotide sequence ID" value="NZ_BNCJ01000023.1"/>
</dbReference>
<keyword evidence="3" id="KW-1185">Reference proteome</keyword>
<reference evidence="2" key="1">
    <citation type="journal article" date="2014" name="Int. J. Syst. Evol. Microbiol.">
        <title>Complete genome sequence of Corynebacterium casei LMG S-19264T (=DSM 44701T), isolated from a smear-ripened cheese.</title>
        <authorList>
            <consortium name="US DOE Joint Genome Institute (JGI-PGF)"/>
            <person name="Walter F."/>
            <person name="Albersmeier A."/>
            <person name="Kalinowski J."/>
            <person name="Ruckert C."/>
        </authorList>
    </citation>
    <scope>NUCLEOTIDE SEQUENCE</scope>
    <source>
        <strain evidence="2">KCTC 42650</strain>
    </source>
</reference>
<accession>A0A8J3H0U6</accession>